<comment type="caution">
    <text evidence="2">The sequence shown here is derived from an EMBL/GenBank/DDBJ whole genome shotgun (WGS) entry which is preliminary data.</text>
</comment>
<keyword evidence="3" id="KW-1185">Reference proteome</keyword>
<accession>A0A5J5EGW7</accession>
<protein>
    <recommendedName>
        <fullName evidence="1">UPF0261 domain-containing protein</fullName>
    </recommendedName>
</protein>
<dbReference type="Pfam" id="PF23189">
    <property type="entry name" value="UPF0261_C"/>
    <property type="match status" value="1"/>
</dbReference>
<dbReference type="EMBL" id="VXIS01000333">
    <property type="protein sequence ID" value="KAA8894534.1"/>
    <property type="molecule type" value="Genomic_DNA"/>
</dbReference>
<dbReference type="PANTHER" id="PTHR31862">
    <property type="entry name" value="UPF0261 DOMAIN PROTEIN (AFU_ORTHOLOGUE AFUA_1G10120)"/>
    <property type="match status" value="1"/>
</dbReference>
<dbReference type="InParanoid" id="A0A5J5EGW7"/>
<evidence type="ECO:0000313" key="2">
    <source>
        <dbReference type="EMBL" id="KAA8894534.1"/>
    </source>
</evidence>
<dbReference type="Proteomes" id="UP000326924">
    <property type="component" value="Unassembled WGS sequence"/>
</dbReference>
<dbReference type="InterPro" id="IPR051353">
    <property type="entry name" value="Tobamovirus_resist_UPF0261"/>
</dbReference>
<name>A0A5J5EGW7_9PEZI</name>
<feature type="domain" description="UPF0261" evidence="1">
    <location>
        <begin position="58"/>
        <end position="168"/>
    </location>
</feature>
<sequence length="180" mass="19212">MTTQFTTTHLRQLHSSHSINALAANAMRAALPISFTKLIVTTMASGDVSCYIGDRDITGGRVLERPVRERRVAGVLDITTTEVADELFGGVLSAGPERLAAAAQCGVPQIVSVGATDCINFGPKDTLPERYTWKDSKVVVHNPSVTLVRTSVEEYKLLGKHIGKKPRGVKGGKDGGGERA</sequence>
<organism evidence="2 3">
    <name type="scientific">Sphaerosporella brunnea</name>
    <dbReference type="NCBI Taxonomy" id="1250544"/>
    <lineage>
        <taxon>Eukaryota</taxon>
        <taxon>Fungi</taxon>
        <taxon>Dikarya</taxon>
        <taxon>Ascomycota</taxon>
        <taxon>Pezizomycotina</taxon>
        <taxon>Pezizomycetes</taxon>
        <taxon>Pezizales</taxon>
        <taxon>Pyronemataceae</taxon>
        <taxon>Sphaerosporella</taxon>
    </lineage>
</organism>
<dbReference type="AlphaFoldDB" id="A0A5J5EGW7"/>
<gene>
    <name evidence="2" type="ORF">FN846DRAFT_912819</name>
</gene>
<dbReference type="PANTHER" id="PTHR31862:SF1">
    <property type="entry name" value="UPF0261 DOMAIN PROTEIN (AFU_ORTHOLOGUE AFUA_1G10120)"/>
    <property type="match status" value="1"/>
</dbReference>
<dbReference type="InterPro" id="IPR056778">
    <property type="entry name" value="UPF0261_C"/>
</dbReference>
<reference evidence="2 3" key="1">
    <citation type="submission" date="2019-09" db="EMBL/GenBank/DDBJ databases">
        <title>Draft genome of the ectomycorrhizal ascomycete Sphaerosporella brunnea.</title>
        <authorList>
            <consortium name="DOE Joint Genome Institute"/>
            <person name="Benucci G.M."/>
            <person name="Marozzi G."/>
            <person name="Antonielli L."/>
            <person name="Sanchez S."/>
            <person name="Marco P."/>
            <person name="Wang X."/>
            <person name="Falini L.B."/>
            <person name="Barry K."/>
            <person name="Haridas S."/>
            <person name="Lipzen A."/>
            <person name="Labutti K."/>
            <person name="Grigoriev I.V."/>
            <person name="Murat C."/>
            <person name="Martin F."/>
            <person name="Albertini E."/>
            <person name="Donnini D."/>
            <person name="Bonito G."/>
        </authorList>
    </citation>
    <scope>NUCLEOTIDE SEQUENCE [LARGE SCALE GENOMIC DNA]</scope>
    <source>
        <strain evidence="2 3">Sb_GMNB300</strain>
    </source>
</reference>
<proteinExistence type="predicted"/>
<evidence type="ECO:0000259" key="1">
    <source>
        <dbReference type="Pfam" id="PF23189"/>
    </source>
</evidence>
<dbReference type="Gene3D" id="3.40.50.12030">
    <property type="entry name" value="Uncharacterised protein family UPF0261, NC domain"/>
    <property type="match status" value="1"/>
</dbReference>
<dbReference type="OrthoDB" id="10264588at2759"/>
<evidence type="ECO:0000313" key="3">
    <source>
        <dbReference type="Proteomes" id="UP000326924"/>
    </source>
</evidence>